<dbReference type="AlphaFoldDB" id="A0A9P1FEH6"/>
<name>A0A9P1FEH6_9DINO</name>
<dbReference type="Proteomes" id="UP001152797">
    <property type="component" value="Unassembled WGS sequence"/>
</dbReference>
<comment type="caution">
    <text evidence="6">The sequence shown here is derived from an EMBL/GenBank/DDBJ whole genome shotgun (WGS) entry which is preliminary data.</text>
</comment>
<dbReference type="EMBL" id="CAMXCT030000001">
    <property type="protein sequence ID" value="CAL4759032.1"/>
    <property type="molecule type" value="Genomic_DNA"/>
</dbReference>
<feature type="domain" description="Calcineurin-like phosphoesterase" evidence="3">
    <location>
        <begin position="533"/>
        <end position="671"/>
    </location>
</feature>
<evidence type="ECO:0000256" key="2">
    <source>
        <dbReference type="SAM" id="MobiDB-lite"/>
    </source>
</evidence>
<dbReference type="GO" id="GO:0016787">
    <property type="term" value="F:hydrolase activity"/>
    <property type="evidence" value="ECO:0007669"/>
    <property type="project" value="InterPro"/>
</dbReference>
<dbReference type="SUPFAM" id="SSF56300">
    <property type="entry name" value="Metallo-dependent phosphatases"/>
    <property type="match status" value="1"/>
</dbReference>
<dbReference type="InterPro" id="IPR029052">
    <property type="entry name" value="Metallo-depent_PP-like"/>
</dbReference>
<protein>
    <submittedName>
        <fullName evidence="7">D-inositol 3-phosphate glycosyltransferase (N-acetylglucosamine-inositol-phosphate N-acetylglucosaminyltransferase) (GlcNAc-Ins-P N-acetylglucosaminyltransferase)</fullName>
    </submittedName>
</protein>
<dbReference type="Pfam" id="PF00149">
    <property type="entry name" value="Metallophos"/>
    <property type="match status" value="1"/>
</dbReference>
<gene>
    <name evidence="6" type="ORF">C1SCF055_LOCUS310</name>
</gene>
<dbReference type="Pfam" id="PF13439">
    <property type="entry name" value="Glyco_transf_4"/>
    <property type="match status" value="1"/>
</dbReference>
<sequence length="861" mass="95645">MATSYPAFWRTIAKPSKSAKAGRLNSAPGKGPREPPVRSPLKPSSQPCRIVCFSDTYGLESKNGVGRFLHDMRGLAETNRLPFELIVPGKGEEIPCVRRIRAPSFTLPGYADVQIAMPLEQHRKAVSRHIQSFHPDVIHVSTPGPFGIFGLSIAQQRQLPVVGIYHTDFPGFAREIVRLQVANLQNNSSQLIAPALSWLTPLFIRRIAPLLENLEQSNPNAGDDLSTLIEIVQRNYQSLSNGPHLGDILARLADAATTEVMRRYYSRFSLVVARSLSQQSELQDKLGLDPSRVRCLAPGTDIEKFNPRHKNRNLWEDFDVPPNSFIALYVGRITAEKNFDFLVDVWKRLQTAKKDDDCDLHLVVVGEGNTDLKRRAAELPGVHLLGPQGGRRLSAIYASADMVLFPSVTETLGQVGLEAGASAVPVVVADHGGQVMYVDDGHTGFIRSTEDSKAWVDSILKLSRDETLRQNMGDQARAHIATHHTFEATLRSYWDIHEEAVELHRSQRRSRPRVRSRLHQHATSAGDASLPGVLVITDYHAGKKFGTAKQRARKEGAIERMLQMAVDDDLDVIFGGDFADHGPRPARLEEDFAMLRNVQRRVGLKKRPIFVRGNHDYGYSDDQLVQFTGGCEVLRSLLYHHAAAGVTMTHGHILGLNRTIELSKSMLDYAALEDALREDVLDEDLKPSVIAYGLANLIESYMEQKGLTGLGTVWEGVFQTRSLVADKLLQFGRQSNQADERTFKLIASLVGSHDDVQTAAMLGAACGGWATIVGHTHEPLVRNVRFRSYSNARVPLQLVGNAGNVNRKYPTCAVARFPEVVVLRYRQKTDKLHVLHREVIPESDIESCRARLRTVTALPTA</sequence>
<dbReference type="EMBL" id="CAMXCT020000001">
    <property type="protein sequence ID" value="CAL1125095.1"/>
    <property type="molecule type" value="Genomic_DNA"/>
</dbReference>
<dbReference type="EMBL" id="CAMXCT010000001">
    <property type="protein sequence ID" value="CAI3971720.1"/>
    <property type="molecule type" value="Genomic_DNA"/>
</dbReference>
<reference evidence="7 8" key="2">
    <citation type="submission" date="2024-05" db="EMBL/GenBank/DDBJ databases">
        <authorList>
            <person name="Chen Y."/>
            <person name="Shah S."/>
            <person name="Dougan E. K."/>
            <person name="Thang M."/>
            <person name="Chan C."/>
        </authorList>
    </citation>
    <scope>NUCLEOTIDE SEQUENCE [LARGE SCALE GENOMIC DNA]</scope>
</reference>
<dbReference type="GO" id="GO:0016757">
    <property type="term" value="F:glycosyltransferase activity"/>
    <property type="evidence" value="ECO:0007669"/>
    <property type="project" value="UniProtKB-KW"/>
</dbReference>
<evidence type="ECO:0000256" key="1">
    <source>
        <dbReference type="ARBA" id="ARBA00022676"/>
    </source>
</evidence>
<dbReference type="Gene3D" id="3.40.50.2000">
    <property type="entry name" value="Glycogen Phosphorylase B"/>
    <property type="match status" value="3"/>
</dbReference>
<dbReference type="SUPFAM" id="SSF53756">
    <property type="entry name" value="UDP-Glycosyltransferase/glycogen phosphorylase"/>
    <property type="match status" value="1"/>
</dbReference>
<organism evidence="6">
    <name type="scientific">Cladocopium goreaui</name>
    <dbReference type="NCBI Taxonomy" id="2562237"/>
    <lineage>
        <taxon>Eukaryota</taxon>
        <taxon>Sar</taxon>
        <taxon>Alveolata</taxon>
        <taxon>Dinophyceae</taxon>
        <taxon>Suessiales</taxon>
        <taxon>Symbiodiniaceae</taxon>
        <taxon>Cladocopium</taxon>
    </lineage>
</organism>
<feature type="domain" description="Glycosyl transferase family 1" evidence="4">
    <location>
        <begin position="320"/>
        <end position="478"/>
    </location>
</feature>
<dbReference type="OrthoDB" id="443318at2759"/>
<dbReference type="PANTHER" id="PTHR45947">
    <property type="entry name" value="SULFOQUINOVOSYL TRANSFERASE SQD2"/>
    <property type="match status" value="1"/>
</dbReference>
<feature type="domain" description="Glycosyltransferase subfamily 4-like N-terminal" evidence="5">
    <location>
        <begin position="63"/>
        <end position="194"/>
    </location>
</feature>
<keyword evidence="8" id="KW-1185">Reference proteome</keyword>
<keyword evidence="1 7" id="KW-0328">Glycosyltransferase</keyword>
<proteinExistence type="predicted"/>
<dbReference type="InterPro" id="IPR001296">
    <property type="entry name" value="Glyco_trans_1"/>
</dbReference>
<evidence type="ECO:0000313" key="8">
    <source>
        <dbReference type="Proteomes" id="UP001152797"/>
    </source>
</evidence>
<accession>A0A9P1FEH6</accession>
<evidence type="ECO:0000313" key="7">
    <source>
        <dbReference type="EMBL" id="CAL4759032.1"/>
    </source>
</evidence>
<dbReference type="InterPro" id="IPR028098">
    <property type="entry name" value="Glyco_trans_4-like_N"/>
</dbReference>
<evidence type="ECO:0000313" key="6">
    <source>
        <dbReference type="EMBL" id="CAI3971720.1"/>
    </source>
</evidence>
<dbReference type="PANTHER" id="PTHR45947:SF3">
    <property type="entry name" value="SULFOQUINOVOSYL TRANSFERASE SQD2"/>
    <property type="match status" value="1"/>
</dbReference>
<evidence type="ECO:0000259" key="3">
    <source>
        <dbReference type="Pfam" id="PF00149"/>
    </source>
</evidence>
<keyword evidence="1 7" id="KW-0808">Transferase</keyword>
<evidence type="ECO:0000259" key="4">
    <source>
        <dbReference type="Pfam" id="PF00534"/>
    </source>
</evidence>
<dbReference type="Pfam" id="PF00534">
    <property type="entry name" value="Glycos_transf_1"/>
    <property type="match status" value="1"/>
</dbReference>
<dbReference type="Gene3D" id="3.60.21.10">
    <property type="match status" value="1"/>
</dbReference>
<reference evidence="6" key="1">
    <citation type="submission" date="2022-10" db="EMBL/GenBank/DDBJ databases">
        <authorList>
            <person name="Chen Y."/>
            <person name="Dougan E. K."/>
            <person name="Chan C."/>
            <person name="Rhodes N."/>
            <person name="Thang M."/>
        </authorList>
    </citation>
    <scope>NUCLEOTIDE SEQUENCE</scope>
</reference>
<feature type="region of interest" description="Disordered" evidence="2">
    <location>
        <begin position="16"/>
        <end position="45"/>
    </location>
</feature>
<dbReference type="InterPro" id="IPR050194">
    <property type="entry name" value="Glycosyltransferase_grp1"/>
</dbReference>
<dbReference type="InterPro" id="IPR004843">
    <property type="entry name" value="Calcineurin-like_PHP"/>
</dbReference>
<evidence type="ECO:0000259" key="5">
    <source>
        <dbReference type="Pfam" id="PF13439"/>
    </source>
</evidence>